<accession>A0ABS7LC34</accession>
<dbReference type="Proteomes" id="UP000720124">
    <property type="component" value="Unassembled WGS sequence"/>
</dbReference>
<proteinExistence type="predicted"/>
<dbReference type="EMBL" id="JABTXI010000001">
    <property type="protein sequence ID" value="MBY3589026.1"/>
    <property type="molecule type" value="Genomic_DNA"/>
</dbReference>
<sequence length="276" mass="30591">MFAWLLTGDGTGDRDLDRELTLRVWDYDATRARQHAKTERYGEYDLPSQDLGYNVLMKLAALAAAAPPDQQRAIWEPVLSHGPAAHVALQHFVSGVFLRVEKIDDVAAFEQLWRSMSGYAVAADWSQSGLWFYGERLICDILGFGNESALARLPAGAALRMRELYERWAASHLNRDEECIARFAQFLTTEFGTPLLLDGLHWIASMLGATKAFGHWYRDGTGQALVHLAASALSSHGDELARDSVARRALIDIVAALAEKSVPGALALQDRVRLVR</sequence>
<protein>
    <submittedName>
        <fullName evidence="1">Uncharacterized protein</fullName>
    </submittedName>
</protein>
<evidence type="ECO:0000313" key="2">
    <source>
        <dbReference type="Proteomes" id="UP000720124"/>
    </source>
</evidence>
<comment type="caution">
    <text evidence="1">The sequence shown here is derived from an EMBL/GenBank/DDBJ whole genome shotgun (WGS) entry which is preliminary data.</text>
</comment>
<evidence type="ECO:0000313" key="1">
    <source>
        <dbReference type="EMBL" id="MBY3589026.1"/>
    </source>
</evidence>
<gene>
    <name evidence="1" type="ORF">HJA87_03860</name>
</gene>
<reference evidence="1 2" key="1">
    <citation type="submission" date="2020-06" db="EMBL/GenBank/DDBJ databases">
        <title>Global-level population genomics: horizontal gene transfer, symbiosis and evolution in Rhizobia.</title>
        <authorList>
            <person name="Gai Y."/>
        </authorList>
    </citation>
    <scope>NUCLEOTIDE SEQUENCE [LARGE SCALE GENOMIC DNA]</scope>
    <source>
        <strain evidence="1 2">PLR6_1b</strain>
    </source>
</reference>
<keyword evidence="2" id="KW-1185">Reference proteome</keyword>
<organism evidence="1 2">
    <name type="scientific">Rhizobium bangladeshense</name>
    <dbReference type="NCBI Taxonomy" id="1138189"/>
    <lineage>
        <taxon>Bacteria</taxon>
        <taxon>Pseudomonadati</taxon>
        <taxon>Pseudomonadota</taxon>
        <taxon>Alphaproteobacteria</taxon>
        <taxon>Hyphomicrobiales</taxon>
        <taxon>Rhizobiaceae</taxon>
        <taxon>Rhizobium/Agrobacterium group</taxon>
        <taxon>Rhizobium</taxon>
    </lineage>
</organism>
<name>A0ABS7LC34_9HYPH</name>